<gene>
    <name evidence="2" type="ORF">KUDE01_013021</name>
</gene>
<dbReference type="AlphaFoldDB" id="A0AAD9CRQ4"/>
<evidence type="ECO:0000256" key="1">
    <source>
        <dbReference type="SAM" id="MobiDB-lite"/>
    </source>
</evidence>
<feature type="compositionally biased region" description="Basic residues" evidence="1">
    <location>
        <begin position="17"/>
        <end position="29"/>
    </location>
</feature>
<evidence type="ECO:0000313" key="2">
    <source>
        <dbReference type="EMBL" id="KAK1905843.1"/>
    </source>
</evidence>
<keyword evidence="3" id="KW-1185">Reference proteome</keyword>
<organism evidence="2 3">
    <name type="scientific">Dissostichus eleginoides</name>
    <name type="common">Patagonian toothfish</name>
    <name type="synonym">Dissostichus amissus</name>
    <dbReference type="NCBI Taxonomy" id="100907"/>
    <lineage>
        <taxon>Eukaryota</taxon>
        <taxon>Metazoa</taxon>
        <taxon>Chordata</taxon>
        <taxon>Craniata</taxon>
        <taxon>Vertebrata</taxon>
        <taxon>Euteleostomi</taxon>
        <taxon>Actinopterygii</taxon>
        <taxon>Neopterygii</taxon>
        <taxon>Teleostei</taxon>
        <taxon>Neoteleostei</taxon>
        <taxon>Acanthomorphata</taxon>
        <taxon>Eupercaria</taxon>
        <taxon>Perciformes</taxon>
        <taxon>Notothenioidei</taxon>
        <taxon>Nototheniidae</taxon>
        <taxon>Dissostichus</taxon>
    </lineage>
</organism>
<protein>
    <submittedName>
        <fullName evidence="2">COX assembly mitochondrial protein 2 like</fullName>
    </submittedName>
</protein>
<name>A0AAD9CRQ4_DISEL</name>
<feature type="region of interest" description="Disordered" evidence="1">
    <location>
        <begin position="1"/>
        <end position="30"/>
    </location>
</feature>
<accession>A0AAD9CRQ4</accession>
<evidence type="ECO:0000313" key="3">
    <source>
        <dbReference type="Proteomes" id="UP001228049"/>
    </source>
</evidence>
<comment type="caution">
    <text evidence="2">The sequence shown here is derived from an EMBL/GenBank/DDBJ whole genome shotgun (WGS) entry which is preliminary data.</text>
</comment>
<sequence>MLCPDGVSNTASDRGSKHFSRYQKGKFPKGRGGCSSCIYDMRKCFIKEWGGMRGVVALRTSHTLAF</sequence>
<dbReference type="Proteomes" id="UP001228049">
    <property type="component" value="Unassembled WGS sequence"/>
</dbReference>
<dbReference type="EMBL" id="JASDAP010000003">
    <property type="protein sequence ID" value="KAK1905843.1"/>
    <property type="molecule type" value="Genomic_DNA"/>
</dbReference>
<reference evidence="2" key="1">
    <citation type="submission" date="2023-04" db="EMBL/GenBank/DDBJ databases">
        <title>Chromosome-level genome of Chaenocephalus aceratus.</title>
        <authorList>
            <person name="Park H."/>
        </authorList>
    </citation>
    <scope>NUCLEOTIDE SEQUENCE</scope>
    <source>
        <strain evidence="2">DE</strain>
        <tissue evidence="2">Muscle</tissue>
    </source>
</reference>
<proteinExistence type="predicted"/>